<dbReference type="RefSeq" id="WP_027841874.1">
    <property type="nucleotide sequence ID" value="NZ_LMTZ01000165.1"/>
</dbReference>
<organism evidence="1 2">
    <name type="scientific">Mastigocoleus testarum BC008</name>
    <dbReference type="NCBI Taxonomy" id="371196"/>
    <lineage>
        <taxon>Bacteria</taxon>
        <taxon>Bacillati</taxon>
        <taxon>Cyanobacteriota</taxon>
        <taxon>Cyanophyceae</taxon>
        <taxon>Nostocales</taxon>
        <taxon>Hapalosiphonaceae</taxon>
        <taxon>Mastigocoleus</taxon>
    </lineage>
</organism>
<dbReference type="AlphaFoldDB" id="A0A0V7ZBY9"/>
<reference evidence="1 2" key="1">
    <citation type="journal article" date="2015" name="Genome Announc.">
        <title>Draft Genome of the Euendolithic (true boring) Cyanobacterium Mastigocoleus testarum strain BC008.</title>
        <authorList>
            <person name="Guida B.S."/>
            <person name="Garcia-Pichel F."/>
        </authorList>
    </citation>
    <scope>NUCLEOTIDE SEQUENCE [LARGE SCALE GENOMIC DNA]</scope>
    <source>
        <strain evidence="1 2">BC008</strain>
    </source>
</reference>
<keyword evidence="2" id="KW-1185">Reference proteome</keyword>
<dbReference type="EMBL" id="LMTZ01000165">
    <property type="protein sequence ID" value="KST62010.1"/>
    <property type="molecule type" value="Genomic_DNA"/>
</dbReference>
<name>A0A0V7ZBY9_9CYAN</name>
<evidence type="ECO:0000313" key="2">
    <source>
        <dbReference type="Proteomes" id="UP000053372"/>
    </source>
</evidence>
<proteinExistence type="predicted"/>
<accession>A0A0V7ZBY9</accession>
<gene>
    <name evidence="1" type="ORF">BC008_08225</name>
</gene>
<dbReference type="Proteomes" id="UP000053372">
    <property type="component" value="Unassembled WGS sequence"/>
</dbReference>
<dbReference type="OrthoDB" id="422386at2"/>
<evidence type="ECO:0000313" key="1">
    <source>
        <dbReference type="EMBL" id="KST62010.1"/>
    </source>
</evidence>
<comment type="caution">
    <text evidence="1">The sequence shown here is derived from an EMBL/GenBank/DDBJ whole genome shotgun (WGS) entry which is preliminary data.</text>
</comment>
<protein>
    <submittedName>
        <fullName evidence="1">Uncharacterized protein</fullName>
    </submittedName>
</protein>
<sequence>MINNNDNSQSFMHSLPSPTDLELLSTLLEAEDNSYPWNPADENSEEYFCEVEKQFVMQDVLEEEITERSRSFYNRLDNLWSQNFNTSYYKCKTKSSVVINLKESLLSAFSANVPQEWLEKIALEATNTFKSRESLGEQLVKCVQAVLPEWAAEDLNVMARPYAFAMRDGETPSTKSALKSLNERKWSALSEVEQARVSLMVAYQALQELQDSESPE</sequence>